<evidence type="ECO:0000259" key="1">
    <source>
        <dbReference type="Pfam" id="PF09848"/>
    </source>
</evidence>
<dbReference type="SUPFAM" id="SSF52540">
    <property type="entry name" value="P-loop containing nucleoside triphosphate hydrolases"/>
    <property type="match status" value="1"/>
</dbReference>
<sequence>MEHKNRNRCGWSGSIAQFIHIEENEFIAQLTDFVGEAKDEQVEAWRNCYHVLQKVFRFYKNENWQLFFEYELPREGGRRPDVLLLIPGELLVLEFKMRGNPRSSDWEQLSSYVRDFNHYHESVARYSLQVRGALVLTFIKEAKMIANKEKRLYLTSGSGLVQFIAWVKKKAKGKIINSHEFLQAQYERLPTIVEAARAIMQHEPIPSIRKVNNTNIPQVLDTLSSIVDEARITRTHHLVLLTGVPGAGKTLVGLQFSHMVDGAVYLSGNGPLVDVLQDALGNKTFVQALKNFKWEHLKHRVIPNEHIFIFDEAQRAWDSKKMRKDFSEPDLMVQIAQDQKEWSVIIGLIGEGQEIYEGEEGGLPLWNTAIRNGQWTVHSNENLVGQFPNAVQHETHQHLNLNVSLRSHLALGLHSWVHHLLTGNINQVKTETQQLKQDRFTLYVSRDLERIKAFILERYQGQEKQIGFVTSSRREYGIRQPYPFVKGLPVGSRYTTKPYVSYYNHEESDYFSSKLQFAASEFETQGLELDLAVVCWGYDLTWNGGEWLDHFKDRNLIDPKRIRLNSYRVLLTRGRDGMIIYLPDIPHFELTYSLFKEIGVEELR</sequence>
<name>A0ABV4YRE4_9BACI</name>
<gene>
    <name evidence="2" type="ORF">P5G62_009955</name>
</gene>
<evidence type="ECO:0000313" key="2">
    <source>
        <dbReference type="EMBL" id="MFB3167434.1"/>
    </source>
</evidence>
<keyword evidence="2" id="KW-0067">ATP-binding</keyword>
<organism evidence="2 3">
    <name type="scientific">Neobacillus driksii</name>
    <dbReference type="NCBI Taxonomy" id="3035913"/>
    <lineage>
        <taxon>Bacteria</taxon>
        <taxon>Bacillati</taxon>
        <taxon>Bacillota</taxon>
        <taxon>Bacilli</taxon>
        <taxon>Bacillales</taxon>
        <taxon>Bacillaceae</taxon>
        <taxon>Neobacillus</taxon>
    </lineage>
</organism>
<keyword evidence="2" id="KW-0347">Helicase</keyword>
<dbReference type="EMBL" id="JAROBZ020000001">
    <property type="protein sequence ID" value="MFB3167434.1"/>
    <property type="molecule type" value="Genomic_DNA"/>
</dbReference>
<keyword evidence="2" id="KW-0547">Nucleotide-binding</keyword>
<dbReference type="InterPro" id="IPR018647">
    <property type="entry name" value="SLFN_3-like_DNA/RNA_helicase"/>
</dbReference>
<dbReference type="Pfam" id="PF09848">
    <property type="entry name" value="SLFN-g3_helicase"/>
    <property type="match status" value="1"/>
</dbReference>
<reference evidence="2 3" key="1">
    <citation type="submission" date="2024-05" db="EMBL/GenBank/DDBJ databases">
        <authorList>
            <person name="Venkateswaran K."/>
        </authorList>
    </citation>
    <scope>NUCLEOTIDE SEQUENCE [LARGE SCALE GENOMIC DNA]</scope>
    <source>
        <strain evidence="2 3">179-C4-2-HS</strain>
    </source>
</reference>
<proteinExistence type="predicted"/>
<dbReference type="Proteomes" id="UP001241748">
    <property type="component" value="Unassembled WGS sequence"/>
</dbReference>
<comment type="caution">
    <text evidence="2">The sequence shown here is derived from an EMBL/GenBank/DDBJ whole genome shotgun (WGS) entry which is preliminary data.</text>
</comment>
<feature type="domain" description="Schlafen group 3-like DNA/RNA helicase" evidence="1">
    <location>
        <begin position="237"/>
        <end position="584"/>
    </location>
</feature>
<evidence type="ECO:0000313" key="3">
    <source>
        <dbReference type="Proteomes" id="UP001241748"/>
    </source>
</evidence>
<keyword evidence="2" id="KW-0378">Hydrolase</keyword>
<keyword evidence="3" id="KW-1185">Reference proteome</keyword>
<dbReference type="RefSeq" id="WP_306074966.1">
    <property type="nucleotide sequence ID" value="NZ_JAROBZ020000001.1"/>
</dbReference>
<dbReference type="GO" id="GO:0004386">
    <property type="term" value="F:helicase activity"/>
    <property type="evidence" value="ECO:0007669"/>
    <property type="project" value="UniProtKB-KW"/>
</dbReference>
<dbReference type="InterPro" id="IPR027417">
    <property type="entry name" value="P-loop_NTPase"/>
</dbReference>
<protein>
    <submittedName>
        <fullName evidence="2">DNA/RNA helicase domain-containing protein</fullName>
    </submittedName>
</protein>
<accession>A0ABV4YRE4</accession>